<protein>
    <submittedName>
        <fullName evidence="1">tRNA-dihydrouridine synthase 2</fullName>
        <ecNumber evidence="1">1.3.1.91</ecNumber>
    </submittedName>
</protein>
<gene>
    <name evidence="1" type="primary">dus2</name>
    <name evidence="1" type="ORF">H4S07_000274</name>
</gene>
<organism evidence="1 2">
    <name type="scientific">Coemansia furcata</name>
    <dbReference type="NCBI Taxonomy" id="417177"/>
    <lineage>
        <taxon>Eukaryota</taxon>
        <taxon>Fungi</taxon>
        <taxon>Fungi incertae sedis</taxon>
        <taxon>Zoopagomycota</taxon>
        <taxon>Kickxellomycotina</taxon>
        <taxon>Kickxellomycetes</taxon>
        <taxon>Kickxellales</taxon>
        <taxon>Kickxellaceae</taxon>
        <taxon>Coemansia</taxon>
    </lineage>
</organism>
<name>A0ACC1LS85_9FUNG</name>
<comment type="caution">
    <text evidence="1">The sequence shown here is derived from an EMBL/GenBank/DDBJ whole genome shotgun (WGS) entry which is preliminary data.</text>
</comment>
<reference evidence="1" key="1">
    <citation type="submission" date="2022-07" db="EMBL/GenBank/DDBJ databases">
        <title>Phylogenomic reconstructions and comparative analyses of Kickxellomycotina fungi.</title>
        <authorList>
            <person name="Reynolds N.K."/>
            <person name="Stajich J.E."/>
            <person name="Barry K."/>
            <person name="Grigoriev I.V."/>
            <person name="Crous P."/>
            <person name="Smith M.E."/>
        </authorList>
    </citation>
    <scope>NUCLEOTIDE SEQUENCE</scope>
    <source>
        <strain evidence="1">CBS 102833</strain>
    </source>
</reference>
<keyword evidence="2" id="KW-1185">Reference proteome</keyword>
<dbReference type="EC" id="1.3.1.91" evidence="1"/>
<dbReference type="EMBL" id="JANBUP010000010">
    <property type="protein sequence ID" value="KAJ2813980.1"/>
    <property type="molecule type" value="Genomic_DNA"/>
</dbReference>
<sequence length="373" mass="41513">MASDSITTEDKKRTEWKDRYRNRFFLAPMVRVGTLPMRLLCQQYGADLLWAPEIVDKSIVGSERIVDDKTGVISYIKNGKDVFTTHPSEKQQVIFQLGSAEPELALAAAKTVEHDVSGFDLNCGCPKRFSIQGGMGAALMSDPDKLCSILDVLVKNIDLPITCKIRVFDNVEKTLELVRRIAATGISALTVHCRTKDMRPHEKAMWNRLRDIVSELPDLPIILNGDVYEYADVQRARDETGASSVMTARGAAANPSIFRSEGMLPTMDAAQEYTKYAVRTSNNFINTKYTLLQMYPETNTQQFALLRSTRKYKDMCEAMGLAEFYESEGAELIHSRAEPLGNNAKRQSASAIDAAPQQAIEAAAEPSSKRVKT</sequence>
<evidence type="ECO:0000313" key="1">
    <source>
        <dbReference type="EMBL" id="KAJ2813980.1"/>
    </source>
</evidence>
<evidence type="ECO:0000313" key="2">
    <source>
        <dbReference type="Proteomes" id="UP001140096"/>
    </source>
</evidence>
<accession>A0ACC1LS85</accession>
<keyword evidence="1" id="KW-0560">Oxidoreductase</keyword>
<dbReference type="Proteomes" id="UP001140096">
    <property type="component" value="Unassembled WGS sequence"/>
</dbReference>
<proteinExistence type="predicted"/>